<dbReference type="Gene3D" id="1.10.1760.20">
    <property type="match status" value="1"/>
</dbReference>
<proteinExistence type="predicted"/>
<keyword evidence="1" id="KW-0472">Membrane</keyword>
<dbReference type="GO" id="GO:0015234">
    <property type="term" value="F:thiamine transmembrane transporter activity"/>
    <property type="evidence" value="ECO:0007669"/>
    <property type="project" value="InterPro"/>
</dbReference>
<organism evidence="2 3">
    <name type="scientific">Dysosmobacter segnis</name>
    <dbReference type="NCBI Taxonomy" id="2763042"/>
    <lineage>
        <taxon>Bacteria</taxon>
        <taxon>Bacillati</taxon>
        <taxon>Bacillota</taxon>
        <taxon>Clostridia</taxon>
        <taxon>Eubacteriales</taxon>
        <taxon>Oscillospiraceae</taxon>
        <taxon>Dysosmobacter</taxon>
    </lineage>
</organism>
<feature type="transmembrane region" description="Helical" evidence="1">
    <location>
        <begin position="80"/>
        <end position="99"/>
    </location>
</feature>
<feature type="transmembrane region" description="Helical" evidence="1">
    <location>
        <begin position="32"/>
        <end position="50"/>
    </location>
</feature>
<dbReference type="GO" id="GO:0005886">
    <property type="term" value="C:plasma membrane"/>
    <property type="evidence" value="ECO:0007669"/>
    <property type="project" value="InterPro"/>
</dbReference>
<comment type="caution">
    <text evidence="2">The sequence shown here is derived from an EMBL/GenBank/DDBJ whole genome shotgun (WGS) entry which is preliminary data.</text>
</comment>
<dbReference type="EMBL" id="JACOQI010000006">
    <property type="protein sequence ID" value="MBC5770207.1"/>
    <property type="molecule type" value="Genomic_DNA"/>
</dbReference>
<sequence>MITSTVAILFAVGYLLATVWLCRGFRLTARDLCLGGIVCAMTLVLATIRIPLPTGSNITCGSWIPLMLLALLYDYRLSMLSGWVCGILAMILIPGWQAVHWAQIFVQQLVCFSCLGYAGVFGSDKRWKAICGMALAVAIRCFGHVISGVIFYSQNAWDGWGAWGYSLAFNLSSRLPEGILSILIVSVLPLTLMRRAIARREAK</sequence>
<evidence type="ECO:0000313" key="2">
    <source>
        <dbReference type="EMBL" id="MBC5770207.1"/>
    </source>
</evidence>
<accession>A0A923MJT1</accession>
<evidence type="ECO:0000256" key="1">
    <source>
        <dbReference type="SAM" id="Phobius"/>
    </source>
</evidence>
<reference evidence="2" key="1">
    <citation type="submission" date="2020-08" db="EMBL/GenBank/DDBJ databases">
        <title>Genome public.</title>
        <authorList>
            <person name="Liu C."/>
            <person name="Sun Q."/>
        </authorList>
    </citation>
    <scope>NUCLEOTIDE SEQUENCE</scope>
    <source>
        <strain evidence="2">BX15</strain>
    </source>
</reference>
<feature type="transmembrane region" description="Helical" evidence="1">
    <location>
        <begin position="173"/>
        <end position="193"/>
    </location>
</feature>
<dbReference type="InterPro" id="IPR012651">
    <property type="entry name" value="Thia_Transptr_ThiT"/>
</dbReference>
<feature type="transmembrane region" description="Helical" evidence="1">
    <location>
        <begin position="6"/>
        <end position="25"/>
    </location>
</feature>
<gene>
    <name evidence="2" type="ORF">H8Z83_07715</name>
</gene>
<keyword evidence="3" id="KW-1185">Reference proteome</keyword>
<dbReference type="Pfam" id="PF09515">
    <property type="entry name" value="Thia_YuaJ"/>
    <property type="match status" value="1"/>
</dbReference>
<protein>
    <submittedName>
        <fullName evidence="2">Energy-coupled thiamine transporter ThiT</fullName>
    </submittedName>
</protein>
<keyword evidence="1" id="KW-1133">Transmembrane helix</keyword>
<keyword evidence="1" id="KW-0812">Transmembrane</keyword>
<name>A0A923MJT1_9FIRM</name>
<feature type="transmembrane region" description="Helical" evidence="1">
    <location>
        <begin position="56"/>
        <end position="73"/>
    </location>
</feature>
<feature type="transmembrane region" description="Helical" evidence="1">
    <location>
        <begin position="105"/>
        <end position="122"/>
    </location>
</feature>
<evidence type="ECO:0000313" key="3">
    <source>
        <dbReference type="Proteomes" id="UP000620327"/>
    </source>
</evidence>
<dbReference type="AlphaFoldDB" id="A0A923MJT1"/>
<dbReference type="Proteomes" id="UP000620327">
    <property type="component" value="Unassembled WGS sequence"/>
</dbReference>
<dbReference type="RefSeq" id="WP_187014501.1">
    <property type="nucleotide sequence ID" value="NZ_JACOQI010000006.1"/>
</dbReference>
<feature type="transmembrane region" description="Helical" evidence="1">
    <location>
        <begin position="129"/>
        <end position="153"/>
    </location>
</feature>